<dbReference type="InterPro" id="IPR020846">
    <property type="entry name" value="MFS_dom"/>
</dbReference>
<organism evidence="8 9">
    <name type="scientific">Acinetobacter stercoris</name>
    <dbReference type="NCBI Taxonomy" id="2126983"/>
    <lineage>
        <taxon>Bacteria</taxon>
        <taxon>Pseudomonadati</taxon>
        <taxon>Pseudomonadota</taxon>
        <taxon>Gammaproteobacteria</taxon>
        <taxon>Moraxellales</taxon>
        <taxon>Moraxellaceae</taxon>
        <taxon>Acinetobacter</taxon>
    </lineage>
</organism>
<reference evidence="9" key="1">
    <citation type="submission" date="2018-03" db="EMBL/GenBank/DDBJ databases">
        <authorList>
            <person name="Blom J."/>
        </authorList>
    </citation>
    <scope>NUCLEOTIDE SEQUENCE [LARGE SCALE GENOMIC DNA]</scope>
    <source>
        <strain evidence="9">KPC-SM-21</strain>
    </source>
</reference>
<dbReference type="Gene3D" id="1.20.1250.20">
    <property type="entry name" value="MFS general substrate transporter like domains"/>
    <property type="match status" value="2"/>
</dbReference>
<feature type="transmembrane region" description="Helical" evidence="6">
    <location>
        <begin position="92"/>
        <end position="112"/>
    </location>
</feature>
<feature type="transmembrane region" description="Helical" evidence="6">
    <location>
        <begin position="388"/>
        <end position="410"/>
    </location>
</feature>
<dbReference type="Pfam" id="PF07690">
    <property type="entry name" value="MFS_1"/>
    <property type="match status" value="1"/>
</dbReference>
<dbReference type="AlphaFoldDB" id="A0A2U3MZD5"/>
<feature type="transmembrane region" description="Helical" evidence="6">
    <location>
        <begin position="27"/>
        <end position="48"/>
    </location>
</feature>
<feature type="transmembrane region" description="Helical" evidence="6">
    <location>
        <begin position="118"/>
        <end position="139"/>
    </location>
</feature>
<dbReference type="InterPro" id="IPR011701">
    <property type="entry name" value="MFS"/>
</dbReference>
<feature type="transmembrane region" description="Helical" evidence="6">
    <location>
        <begin position="261"/>
        <end position="283"/>
    </location>
</feature>
<feature type="transmembrane region" description="Helical" evidence="6">
    <location>
        <begin position="354"/>
        <end position="376"/>
    </location>
</feature>
<keyword evidence="2" id="KW-0813">Transport</keyword>
<keyword evidence="4 6" id="KW-1133">Transmembrane helix</keyword>
<keyword evidence="9" id="KW-1185">Reference proteome</keyword>
<dbReference type="OrthoDB" id="9773957at2"/>
<dbReference type="Proteomes" id="UP000245974">
    <property type="component" value="Unassembled WGS sequence"/>
</dbReference>
<protein>
    <submittedName>
        <fullName evidence="8">Putative tartrate transporter</fullName>
    </submittedName>
</protein>
<accession>A0A2U3MZD5</accession>
<dbReference type="PANTHER" id="PTHR43791">
    <property type="entry name" value="PERMEASE-RELATED"/>
    <property type="match status" value="1"/>
</dbReference>
<feature type="transmembrane region" description="Helical" evidence="6">
    <location>
        <begin position="185"/>
        <end position="205"/>
    </location>
</feature>
<feature type="domain" description="Major facilitator superfamily (MFS) profile" evidence="7">
    <location>
        <begin position="27"/>
        <end position="443"/>
    </location>
</feature>
<evidence type="ECO:0000256" key="1">
    <source>
        <dbReference type="ARBA" id="ARBA00004141"/>
    </source>
</evidence>
<dbReference type="GO" id="GO:0022857">
    <property type="term" value="F:transmembrane transporter activity"/>
    <property type="evidence" value="ECO:0007669"/>
    <property type="project" value="InterPro"/>
</dbReference>
<evidence type="ECO:0000256" key="4">
    <source>
        <dbReference type="ARBA" id="ARBA00022989"/>
    </source>
</evidence>
<feature type="transmembrane region" description="Helical" evidence="6">
    <location>
        <begin position="60"/>
        <end position="80"/>
    </location>
</feature>
<feature type="transmembrane region" description="Helical" evidence="6">
    <location>
        <begin position="151"/>
        <end position="173"/>
    </location>
</feature>
<dbReference type="FunFam" id="1.20.1250.20:FF:000018">
    <property type="entry name" value="MFS transporter permease"/>
    <property type="match status" value="1"/>
</dbReference>
<evidence type="ECO:0000256" key="6">
    <source>
        <dbReference type="SAM" id="Phobius"/>
    </source>
</evidence>
<dbReference type="SUPFAM" id="SSF103473">
    <property type="entry name" value="MFS general substrate transporter"/>
    <property type="match status" value="1"/>
</dbReference>
<feature type="transmembrane region" description="Helical" evidence="6">
    <location>
        <begin position="295"/>
        <end position="317"/>
    </location>
</feature>
<name>A0A2U3MZD5_9GAMM</name>
<evidence type="ECO:0000313" key="8">
    <source>
        <dbReference type="EMBL" id="SPL70743.1"/>
    </source>
</evidence>
<keyword evidence="5 6" id="KW-0472">Membrane</keyword>
<feature type="transmembrane region" description="Helical" evidence="6">
    <location>
        <begin position="416"/>
        <end position="440"/>
    </location>
</feature>
<evidence type="ECO:0000256" key="5">
    <source>
        <dbReference type="ARBA" id="ARBA00023136"/>
    </source>
</evidence>
<dbReference type="PANTHER" id="PTHR43791:SF102">
    <property type="entry name" value="4-HYDROXYPHENYLACETATE CATABOLISM PROTEIN"/>
    <property type="match status" value="1"/>
</dbReference>
<sequence length="455" mass="50399">METKQNDLLQQDALKLDLTVKKVHRKLLYFLLILFIFSFLDRINIGFVGKQLSADLGLTALSFGLANTIFYIFYICFGIPSNMVLKKLGTRIWIGFIIIVWGIASSCTAFATDERSLYIIRAIVGIAEAGFLPGMLLYLTQWFPATHRSRANAVFMFAMPFTATIGAVVTGYILNLHGFHGLNGWQWVFLLEGLPCVILGVIVFAKLPNTPKDAKWLTEDEKALLVNALENEHLAKAKQIHLTTNDTARTKPQRFAFLNSSVIRCAIVYFCIVTTCGMVNIWVPQIVANAIPNASSVLTGFIVAIPHLVTMIALFYLCSHSDKTQERYWHTFVPMVLGGMGWLMAAYLDTTSLKLIGLCLACMAGFSTMGIFWAFADESLDNDSKFMGIAFINALGNSATIVSSFLIGWLKDITHSFAIGMVYGSVLMFVGALVMLTFALKKVSAKNLNRGLLNE</sequence>
<gene>
    <name evidence="8" type="primary">ttuB</name>
    <name evidence="8" type="ORF">KPC_1921</name>
</gene>
<evidence type="ECO:0000259" key="7">
    <source>
        <dbReference type="PROSITE" id="PS50850"/>
    </source>
</evidence>
<feature type="transmembrane region" description="Helical" evidence="6">
    <location>
        <begin position="329"/>
        <end position="348"/>
    </location>
</feature>
<keyword evidence="3 6" id="KW-0812">Transmembrane</keyword>
<comment type="subcellular location">
    <subcellularLocation>
        <location evidence="1">Membrane</location>
        <topology evidence="1">Multi-pass membrane protein</topology>
    </subcellularLocation>
</comment>
<dbReference type="InParanoid" id="A0A2U3MZD5"/>
<evidence type="ECO:0000256" key="2">
    <source>
        <dbReference type="ARBA" id="ARBA00022448"/>
    </source>
</evidence>
<dbReference type="InterPro" id="IPR036259">
    <property type="entry name" value="MFS_trans_sf"/>
</dbReference>
<evidence type="ECO:0000256" key="3">
    <source>
        <dbReference type="ARBA" id="ARBA00022692"/>
    </source>
</evidence>
<evidence type="ECO:0000313" key="9">
    <source>
        <dbReference type="Proteomes" id="UP000245974"/>
    </source>
</evidence>
<dbReference type="PROSITE" id="PS50850">
    <property type="entry name" value="MFS"/>
    <property type="match status" value="1"/>
</dbReference>
<dbReference type="GO" id="GO:0005886">
    <property type="term" value="C:plasma membrane"/>
    <property type="evidence" value="ECO:0007669"/>
    <property type="project" value="TreeGrafter"/>
</dbReference>
<dbReference type="RefSeq" id="WP_121974197.1">
    <property type="nucleotide sequence ID" value="NZ_OOGT01000079.1"/>
</dbReference>
<dbReference type="CDD" id="cd17319">
    <property type="entry name" value="MFS_ExuT_GudP_like"/>
    <property type="match status" value="1"/>
</dbReference>
<dbReference type="EMBL" id="OOGT01000079">
    <property type="protein sequence ID" value="SPL70743.1"/>
    <property type="molecule type" value="Genomic_DNA"/>
</dbReference>
<proteinExistence type="predicted"/>